<gene>
    <name evidence="2" type="ORF">V5O48_002363</name>
</gene>
<evidence type="ECO:0000256" key="1">
    <source>
        <dbReference type="SAM" id="MobiDB-lite"/>
    </source>
</evidence>
<evidence type="ECO:0000313" key="3">
    <source>
        <dbReference type="Proteomes" id="UP001465976"/>
    </source>
</evidence>
<organism evidence="2 3">
    <name type="scientific">Marasmius crinis-equi</name>
    <dbReference type="NCBI Taxonomy" id="585013"/>
    <lineage>
        <taxon>Eukaryota</taxon>
        <taxon>Fungi</taxon>
        <taxon>Dikarya</taxon>
        <taxon>Basidiomycota</taxon>
        <taxon>Agaricomycotina</taxon>
        <taxon>Agaricomycetes</taxon>
        <taxon>Agaricomycetidae</taxon>
        <taxon>Agaricales</taxon>
        <taxon>Marasmiineae</taxon>
        <taxon>Marasmiaceae</taxon>
        <taxon>Marasmius</taxon>
    </lineage>
</organism>
<dbReference type="SUPFAM" id="SSF52047">
    <property type="entry name" value="RNI-like"/>
    <property type="match status" value="1"/>
</dbReference>
<protein>
    <recommendedName>
        <fullName evidence="4">F-box domain-containing protein</fullName>
    </recommendedName>
</protein>
<dbReference type="Proteomes" id="UP001465976">
    <property type="component" value="Unassembled WGS sequence"/>
</dbReference>
<evidence type="ECO:0000313" key="2">
    <source>
        <dbReference type="EMBL" id="KAL0579663.1"/>
    </source>
</evidence>
<evidence type="ECO:0008006" key="4">
    <source>
        <dbReference type="Google" id="ProtNLM"/>
    </source>
</evidence>
<feature type="region of interest" description="Disordered" evidence="1">
    <location>
        <begin position="1"/>
        <end position="26"/>
    </location>
</feature>
<proteinExistence type="predicted"/>
<comment type="caution">
    <text evidence="2">The sequence shown here is derived from an EMBL/GenBank/DDBJ whole genome shotgun (WGS) entry which is preliminary data.</text>
</comment>
<reference evidence="2 3" key="1">
    <citation type="submission" date="2024-02" db="EMBL/GenBank/DDBJ databases">
        <title>A draft genome for the cacao thread blight pathogen Marasmius crinis-equi.</title>
        <authorList>
            <person name="Cohen S.P."/>
            <person name="Baruah I.K."/>
            <person name="Amoako-Attah I."/>
            <person name="Bukari Y."/>
            <person name="Meinhardt L.W."/>
            <person name="Bailey B.A."/>
        </authorList>
    </citation>
    <scope>NUCLEOTIDE SEQUENCE [LARGE SCALE GENOMIC DNA]</scope>
    <source>
        <strain evidence="2 3">GH-76</strain>
    </source>
</reference>
<accession>A0ABR3FVX6</accession>
<dbReference type="InterPro" id="IPR032675">
    <property type="entry name" value="LRR_dom_sf"/>
</dbReference>
<dbReference type="Gene3D" id="3.80.10.10">
    <property type="entry name" value="Ribonuclease Inhibitor"/>
    <property type="match status" value="1"/>
</dbReference>
<keyword evidence="3" id="KW-1185">Reference proteome</keyword>
<sequence>MNTTNESVELPALKSSMSFGEESGVLRPEERLSLSGEDDLTPPARGQNHSEKLSTELLQEIFRLCPRSLFGWNSAPWVFTRICRRWREIARNDLLLWTEIPINVTSKVAQMPAWKRIRALENVLPLTISDETRFQPLPLRVTVNVPNYFDPQPDIQGLCDVLRTSSDRWVALRYSLNEVSPAIHPLSTGFASLEELVLDAHLSSHVGLPANIESFIESVGSSASKLKKVTISGYFAHLDRFTCWPWEQITVLRLINCTIKEVELLRSFLKRSSESLHTLVIKIGHLASSSRMPPVTLPRVRTLNVRSRGRTWCMEGLTAPSLECLELDVPKDSTEEWLSTVIRMVQRSGCGASSRLQTITLRGVTLADVIVETFLRVCGSTVRELTIMGMVLGARLFECIASPPDGVEFLPRLEVLRIRSESRDQQFSPLELLPTLRALERAVRTRPMKELELEVYSDSPEERAVAEQLSRGGCLVKAYYAHGFSPDGRTRLNNVGRMFGWAMKANHLHMDYTAPESIMPVIDELLRVVETYLQEDWVDKEAVKKIPELHNFLSGFAYGKPGLPREAEFNTRGRAKAVLRRLNEIAGLIKG</sequence>
<name>A0ABR3FVX6_9AGAR</name>
<dbReference type="EMBL" id="JBAHYK010000052">
    <property type="protein sequence ID" value="KAL0579663.1"/>
    <property type="molecule type" value="Genomic_DNA"/>
</dbReference>